<proteinExistence type="predicted"/>
<evidence type="ECO:0000256" key="1">
    <source>
        <dbReference type="SAM" id="MobiDB-lite"/>
    </source>
</evidence>
<feature type="region of interest" description="Disordered" evidence="1">
    <location>
        <begin position="1"/>
        <end position="37"/>
    </location>
</feature>
<accession>A0A2T5C264</accession>
<evidence type="ECO:0000313" key="2">
    <source>
        <dbReference type="EMBL" id="PTN08778.1"/>
    </source>
</evidence>
<gene>
    <name evidence="2" type="ORF">C8N47_107138</name>
</gene>
<dbReference type="RefSeq" id="WP_107822168.1">
    <property type="nucleotide sequence ID" value="NZ_OY782574.1"/>
</dbReference>
<protein>
    <submittedName>
        <fullName evidence="2">Uncharacterized protein</fullName>
    </submittedName>
</protein>
<organism evidence="2 3">
    <name type="scientific">Mangrovibacterium marinum</name>
    <dbReference type="NCBI Taxonomy" id="1639118"/>
    <lineage>
        <taxon>Bacteria</taxon>
        <taxon>Pseudomonadati</taxon>
        <taxon>Bacteroidota</taxon>
        <taxon>Bacteroidia</taxon>
        <taxon>Marinilabiliales</taxon>
        <taxon>Prolixibacteraceae</taxon>
        <taxon>Mangrovibacterium</taxon>
    </lineage>
</organism>
<dbReference type="EMBL" id="QAAD01000007">
    <property type="protein sequence ID" value="PTN08778.1"/>
    <property type="molecule type" value="Genomic_DNA"/>
</dbReference>
<sequence length="66" mass="7578">MFIKPDSVLKDRSSTRSSERAEKSHRGDAIAPVNVPERGGRHPEFVVDWQMKATVKRANINPEYFH</sequence>
<name>A0A2T5C264_9BACT</name>
<comment type="caution">
    <text evidence="2">The sequence shown here is derived from an EMBL/GenBank/DDBJ whole genome shotgun (WGS) entry which is preliminary data.</text>
</comment>
<feature type="compositionally biased region" description="Basic and acidic residues" evidence="1">
    <location>
        <begin position="7"/>
        <end position="28"/>
    </location>
</feature>
<dbReference type="AlphaFoldDB" id="A0A2T5C264"/>
<dbReference type="Proteomes" id="UP000243525">
    <property type="component" value="Unassembled WGS sequence"/>
</dbReference>
<reference evidence="2 3" key="1">
    <citation type="submission" date="2018-04" db="EMBL/GenBank/DDBJ databases">
        <title>Genomic Encyclopedia of Archaeal and Bacterial Type Strains, Phase II (KMG-II): from individual species to whole genera.</title>
        <authorList>
            <person name="Goeker M."/>
        </authorList>
    </citation>
    <scope>NUCLEOTIDE SEQUENCE [LARGE SCALE GENOMIC DNA]</scope>
    <source>
        <strain evidence="2 3">DSM 28823</strain>
    </source>
</reference>
<evidence type="ECO:0000313" key="3">
    <source>
        <dbReference type="Proteomes" id="UP000243525"/>
    </source>
</evidence>
<keyword evidence="3" id="KW-1185">Reference proteome</keyword>